<accession>A0ABR2NZD3</accession>
<evidence type="ECO:0000313" key="2">
    <source>
        <dbReference type="Proteomes" id="UP001396334"/>
    </source>
</evidence>
<sequence>MGPLCLPISQHSALFNAGIITSDNLRHVGRMPMLFMTSLVGFVKSSPITSGSNTLQPCPHRLLLSMLR</sequence>
<comment type="caution">
    <text evidence="1">The sequence shown here is derived from an EMBL/GenBank/DDBJ whole genome shotgun (WGS) entry which is preliminary data.</text>
</comment>
<dbReference type="EMBL" id="JBBPBN010000089">
    <property type="protein sequence ID" value="KAK8981517.1"/>
    <property type="molecule type" value="Genomic_DNA"/>
</dbReference>
<dbReference type="Proteomes" id="UP001396334">
    <property type="component" value="Unassembled WGS sequence"/>
</dbReference>
<gene>
    <name evidence="1" type="ORF">V6N11_027930</name>
</gene>
<organism evidence="1 2">
    <name type="scientific">Hibiscus sabdariffa</name>
    <name type="common">roselle</name>
    <dbReference type="NCBI Taxonomy" id="183260"/>
    <lineage>
        <taxon>Eukaryota</taxon>
        <taxon>Viridiplantae</taxon>
        <taxon>Streptophyta</taxon>
        <taxon>Embryophyta</taxon>
        <taxon>Tracheophyta</taxon>
        <taxon>Spermatophyta</taxon>
        <taxon>Magnoliopsida</taxon>
        <taxon>eudicotyledons</taxon>
        <taxon>Gunneridae</taxon>
        <taxon>Pentapetalae</taxon>
        <taxon>rosids</taxon>
        <taxon>malvids</taxon>
        <taxon>Malvales</taxon>
        <taxon>Malvaceae</taxon>
        <taxon>Malvoideae</taxon>
        <taxon>Hibiscus</taxon>
    </lineage>
</organism>
<name>A0ABR2NZD3_9ROSI</name>
<keyword evidence="2" id="KW-1185">Reference proteome</keyword>
<evidence type="ECO:0000313" key="1">
    <source>
        <dbReference type="EMBL" id="KAK8981517.1"/>
    </source>
</evidence>
<proteinExistence type="predicted"/>
<reference evidence="1 2" key="1">
    <citation type="journal article" date="2024" name="G3 (Bethesda)">
        <title>Genome assembly of Hibiscus sabdariffa L. provides insights into metabolisms of medicinal natural products.</title>
        <authorList>
            <person name="Kim T."/>
        </authorList>
    </citation>
    <scope>NUCLEOTIDE SEQUENCE [LARGE SCALE GENOMIC DNA]</scope>
    <source>
        <strain evidence="1">TK-2024</strain>
        <tissue evidence="1">Old leaves</tissue>
    </source>
</reference>
<protein>
    <submittedName>
        <fullName evidence="1">Uncharacterized protein</fullName>
    </submittedName>
</protein>